<dbReference type="AlphaFoldDB" id="A0A0E2BJ18"/>
<reference evidence="1" key="1">
    <citation type="submission" date="2012-10" db="EMBL/GenBank/DDBJ databases">
        <authorList>
            <person name="Harkins D.M."/>
            <person name="Durkin A.S."/>
            <person name="Brinkac L.M."/>
            <person name="Haft D.H."/>
            <person name="Selengut J.D."/>
            <person name="Sanka R."/>
            <person name="DePew J."/>
            <person name="Purushe J."/>
            <person name="Matthias M.A."/>
            <person name="Vinetz J.M."/>
            <person name="Sutton G.G."/>
            <person name="Nierman W.C."/>
            <person name="Fouts D.E."/>
        </authorList>
    </citation>
    <scope>NUCLEOTIDE SEQUENCE [LARGE SCALE GENOMIC DNA]</scope>
    <source>
        <strain evidence="1">MOR084</strain>
    </source>
</reference>
<protein>
    <submittedName>
        <fullName evidence="1">Uncharacterized protein</fullName>
    </submittedName>
</protein>
<evidence type="ECO:0000313" key="1">
    <source>
        <dbReference type="EMBL" id="EKO34926.1"/>
    </source>
</evidence>
<name>A0A0E2BJ18_9LEPT</name>
<organism evidence="1 2">
    <name type="scientific">Leptospira santarosai str. MOR084</name>
    <dbReference type="NCBI Taxonomy" id="1049984"/>
    <lineage>
        <taxon>Bacteria</taxon>
        <taxon>Pseudomonadati</taxon>
        <taxon>Spirochaetota</taxon>
        <taxon>Spirochaetia</taxon>
        <taxon>Leptospirales</taxon>
        <taxon>Leptospiraceae</taxon>
        <taxon>Leptospira</taxon>
    </lineage>
</organism>
<dbReference type="Proteomes" id="UP000006329">
    <property type="component" value="Unassembled WGS sequence"/>
</dbReference>
<dbReference type="EMBL" id="AHON02000026">
    <property type="protein sequence ID" value="EKO34926.1"/>
    <property type="molecule type" value="Genomic_DNA"/>
</dbReference>
<accession>A0A0E2BJ18</accession>
<proteinExistence type="predicted"/>
<keyword evidence="2" id="KW-1185">Reference proteome</keyword>
<evidence type="ECO:0000313" key="2">
    <source>
        <dbReference type="Proteomes" id="UP000006329"/>
    </source>
</evidence>
<comment type="caution">
    <text evidence="1">The sequence shown here is derived from an EMBL/GenBank/DDBJ whole genome shotgun (WGS) entry which is preliminary data.</text>
</comment>
<sequence>MVVIWDSSESGAPVVDLFNFPFNYKKIGSLLGLKIKESDFENSTETQEQLRTIIAAIFEISIQHGSLKPGVYTYKNPLRGLKKVKWLLNAYENKFFPMPTSDSITFDVTEEHIKLLKKSNARWLKYWELSGIDSKRPYGNMTCFYLDMADILQIEIPEKETEYCEDLFTKEQIEIFDKLHREMFYTLQIYFLFTEINPGNYFQTAYDEWHKLP</sequence>
<gene>
    <name evidence="1" type="ORF">LEP1GSC179_3539</name>
</gene>